<comment type="similarity">
    <text evidence="1">Belongs to the sigma-70 factor family. ECF subfamily.</text>
</comment>
<evidence type="ECO:0000256" key="2">
    <source>
        <dbReference type="ARBA" id="ARBA00023015"/>
    </source>
</evidence>
<dbReference type="InterPro" id="IPR013249">
    <property type="entry name" value="RNA_pol_sigma70_r4_t2"/>
</dbReference>
<dbReference type="InterPro" id="IPR014284">
    <property type="entry name" value="RNA_pol_sigma-70_dom"/>
</dbReference>
<evidence type="ECO:0000313" key="7">
    <source>
        <dbReference type="EMBL" id="OOC52493.1"/>
    </source>
</evidence>
<evidence type="ECO:0000313" key="8">
    <source>
        <dbReference type="Proteomes" id="UP000189004"/>
    </source>
</evidence>
<dbReference type="AlphaFoldDB" id="A0A1V3BVT3"/>
<keyword evidence="5" id="KW-0804">Transcription</keyword>
<keyword evidence="4" id="KW-0238">DNA-binding</keyword>
<evidence type="ECO:0000259" key="6">
    <source>
        <dbReference type="Pfam" id="PF08281"/>
    </source>
</evidence>
<dbReference type="GO" id="GO:0003677">
    <property type="term" value="F:DNA binding"/>
    <property type="evidence" value="ECO:0007669"/>
    <property type="project" value="UniProtKB-KW"/>
</dbReference>
<keyword evidence="2" id="KW-0805">Transcription regulation</keyword>
<dbReference type="STRING" id="501010.NOSIN_00460"/>
<dbReference type="GO" id="GO:0006352">
    <property type="term" value="P:DNA-templated transcription initiation"/>
    <property type="evidence" value="ECO:0007669"/>
    <property type="project" value="InterPro"/>
</dbReference>
<evidence type="ECO:0000256" key="3">
    <source>
        <dbReference type="ARBA" id="ARBA00023082"/>
    </source>
</evidence>
<keyword evidence="8" id="KW-1185">Reference proteome</keyword>
<evidence type="ECO:0000256" key="4">
    <source>
        <dbReference type="ARBA" id="ARBA00023125"/>
    </source>
</evidence>
<name>A0A1V3BVT3_9ACTN</name>
<evidence type="ECO:0000256" key="5">
    <source>
        <dbReference type="ARBA" id="ARBA00023163"/>
    </source>
</evidence>
<proteinExistence type="inferred from homology"/>
<dbReference type="EMBL" id="MCOK01000001">
    <property type="protein sequence ID" value="OOC52493.1"/>
    <property type="molecule type" value="Genomic_DNA"/>
</dbReference>
<dbReference type="SUPFAM" id="SSF88659">
    <property type="entry name" value="Sigma3 and sigma4 domains of RNA polymerase sigma factors"/>
    <property type="match status" value="1"/>
</dbReference>
<gene>
    <name evidence="7" type="ORF">NOSIN_00460</name>
</gene>
<dbReference type="InterPro" id="IPR013324">
    <property type="entry name" value="RNA_pol_sigma_r3/r4-like"/>
</dbReference>
<dbReference type="Proteomes" id="UP000189004">
    <property type="component" value="Unassembled WGS sequence"/>
</dbReference>
<organism evidence="7 8">
    <name type="scientific">Nocardiopsis sinuspersici</name>
    <dbReference type="NCBI Taxonomy" id="501010"/>
    <lineage>
        <taxon>Bacteria</taxon>
        <taxon>Bacillati</taxon>
        <taxon>Actinomycetota</taxon>
        <taxon>Actinomycetes</taxon>
        <taxon>Streptosporangiales</taxon>
        <taxon>Nocardiopsidaceae</taxon>
        <taxon>Nocardiopsis</taxon>
    </lineage>
</organism>
<sequence>MSWEYLVKFELPRVATHLQIAHRASHEEAKECAQEALTTCWSNRATIQNMNAYLRTVAARQLYKRPAKPMLVPLEDVGVGEEPVAHTPSPAAEAENRETNAVILQAIGALPYHQRVAIALALDGYQPAEIASITGSTPQAVRTSLSRARATLKTSLASLRKKDGA</sequence>
<dbReference type="InterPro" id="IPR036388">
    <property type="entry name" value="WH-like_DNA-bd_sf"/>
</dbReference>
<dbReference type="NCBIfam" id="TIGR02937">
    <property type="entry name" value="sigma70-ECF"/>
    <property type="match status" value="1"/>
</dbReference>
<reference evidence="8" key="1">
    <citation type="submission" date="2016-08" db="EMBL/GenBank/DDBJ databases">
        <authorList>
            <person name="Tokovenko B."/>
            <person name="Kalinowski J."/>
        </authorList>
    </citation>
    <scope>NUCLEOTIDE SEQUENCE [LARGE SCALE GENOMIC DNA]</scope>
    <source>
        <strain evidence="8">UTMC102</strain>
    </source>
</reference>
<dbReference type="PANTHER" id="PTHR43133:SF8">
    <property type="entry name" value="RNA POLYMERASE SIGMA FACTOR HI_1459-RELATED"/>
    <property type="match status" value="1"/>
</dbReference>
<accession>A0A1V3BVT3</accession>
<keyword evidence="3" id="KW-0731">Sigma factor</keyword>
<evidence type="ECO:0000256" key="1">
    <source>
        <dbReference type="ARBA" id="ARBA00010641"/>
    </source>
</evidence>
<feature type="domain" description="RNA polymerase sigma factor 70 region 4 type 2" evidence="6">
    <location>
        <begin position="103"/>
        <end position="152"/>
    </location>
</feature>
<dbReference type="InterPro" id="IPR039425">
    <property type="entry name" value="RNA_pol_sigma-70-like"/>
</dbReference>
<comment type="caution">
    <text evidence="7">The sequence shown here is derived from an EMBL/GenBank/DDBJ whole genome shotgun (WGS) entry which is preliminary data.</text>
</comment>
<dbReference type="GO" id="GO:0016987">
    <property type="term" value="F:sigma factor activity"/>
    <property type="evidence" value="ECO:0007669"/>
    <property type="project" value="UniProtKB-KW"/>
</dbReference>
<dbReference type="PANTHER" id="PTHR43133">
    <property type="entry name" value="RNA POLYMERASE ECF-TYPE SIGMA FACTO"/>
    <property type="match status" value="1"/>
</dbReference>
<protein>
    <recommendedName>
        <fullName evidence="6">RNA polymerase sigma factor 70 region 4 type 2 domain-containing protein</fullName>
    </recommendedName>
</protein>
<dbReference type="Pfam" id="PF08281">
    <property type="entry name" value="Sigma70_r4_2"/>
    <property type="match status" value="1"/>
</dbReference>
<dbReference type="Gene3D" id="1.10.10.10">
    <property type="entry name" value="Winged helix-like DNA-binding domain superfamily/Winged helix DNA-binding domain"/>
    <property type="match status" value="1"/>
</dbReference>